<evidence type="ECO:0000313" key="7">
    <source>
        <dbReference type="Proteomes" id="UP001223420"/>
    </source>
</evidence>
<protein>
    <submittedName>
        <fullName evidence="6">Acyl-CoA thioesterase YciA</fullName>
        <ecNumber evidence="6">3.1.2.-</ecNumber>
    </submittedName>
</protein>
<dbReference type="Gene3D" id="3.10.129.10">
    <property type="entry name" value="Hotdog Thioesterase"/>
    <property type="match status" value="1"/>
</dbReference>
<evidence type="ECO:0000256" key="3">
    <source>
        <dbReference type="PROSITE-ProRule" id="PRU01106"/>
    </source>
</evidence>
<dbReference type="InterPro" id="IPR033120">
    <property type="entry name" value="HOTDOG_ACOT"/>
</dbReference>
<sequence>MQHVGRANGEGERAPAPEADLPRGDLTVRTIAMPADTNANGDIFGGWVLTQMDQAGGIAGVDRAQGRVVTVALDAMTFIRPVRVGDVLCVYTRVSHVGRTSMKIEVEAWARRFCTQVRERVTQATLTFVAIDEAGRPRPIPPLVPSPNPV</sequence>
<dbReference type="CDD" id="cd03442">
    <property type="entry name" value="BFIT_BACH"/>
    <property type="match status" value="1"/>
</dbReference>
<accession>A0AAJ1U2X0</accession>
<evidence type="ECO:0000256" key="1">
    <source>
        <dbReference type="ARBA" id="ARBA00010458"/>
    </source>
</evidence>
<proteinExistence type="inferred from homology"/>
<evidence type="ECO:0000313" key="6">
    <source>
        <dbReference type="EMBL" id="MDQ0547008.1"/>
    </source>
</evidence>
<evidence type="ECO:0000259" key="5">
    <source>
        <dbReference type="PROSITE" id="PS51770"/>
    </source>
</evidence>
<dbReference type="EC" id="3.1.2.-" evidence="6"/>
<dbReference type="Proteomes" id="UP001223420">
    <property type="component" value="Unassembled WGS sequence"/>
</dbReference>
<feature type="compositionally biased region" description="Basic and acidic residues" evidence="4">
    <location>
        <begin position="9"/>
        <end position="23"/>
    </location>
</feature>
<dbReference type="PANTHER" id="PTHR11049">
    <property type="entry name" value="ACYL COENZYME A THIOESTER HYDROLASE"/>
    <property type="match status" value="1"/>
</dbReference>
<dbReference type="AlphaFoldDB" id="A0AAJ1U2X0"/>
<dbReference type="RefSeq" id="WP_205836121.1">
    <property type="nucleotide sequence ID" value="NZ_CP033231.1"/>
</dbReference>
<comment type="caution">
    <text evidence="6">The sequence shown here is derived from an EMBL/GenBank/DDBJ whole genome shotgun (WGS) entry which is preliminary data.</text>
</comment>
<feature type="domain" description="HotDog ACOT-type" evidence="5">
    <location>
        <begin position="22"/>
        <end position="134"/>
    </location>
</feature>
<name>A0AAJ1U2X0_9HYPH</name>
<dbReference type="InterPro" id="IPR006683">
    <property type="entry name" value="Thioestr_dom"/>
</dbReference>
<feature type="region of interest" description="Disordered" evidence="4">
    <location>
        <begin position="1"/>
        <end position="24"/>
    </location>
</feature>
<dbReference type="GO" id="GO:0009062">
    <property type="term" value="P:fatty acid catabolic process"/>
    <property type="evidence" value="ECO:0007669"/>
    <property type="project" value="TreeGrafter"/>
</dbReference>
<dbReference type="PANTHER" id="PTHR11049:SF5">
    <property type="entry name" value="ACYL-COA THIOESTER HYDROLASE YCIA"/>
    <property type="match status" value="1"/>
</dbReference>
<dbReference type="SUPFAM" id="SSF54637">
    <property type="entry name" value="Thioesterase/thiol ester dehydrase-isomerase"/>
    <property type="match status" value="1"/>
</dbReference>
<dbReference type="EMBL" id="JAUSWL010000020">
    <property type="protein sequence ID" value="MDQ0547008.1"/>
    <property type="molecule type" value="Genomic_DNA"/>
</dbReference>
<comment type="similarity">
    <text evidence="1">Belongs to the acyl coenzyme A hydrolase family.</text>
</comment>
<dbReference type="GO" id="GO:0052816">
    <property type="term" value="F:long-chain fatty acyl-CoA hydrolase activity"/>
    <property type="evidence" value="ECO:0007669"/>
    <property type="project" value="TreeGrafter"/>
</dbReference>
<dbReference type="GO" id="GO:0005829">
    <property type="term" value="C:cytosol"/>
    <property type="evidence" value="ECO:0007669"/>
    <property type="project" value="TreeGrafter"/>
</dbReference>
<evidence type="ECO:0000256" key="4">
    <source>
        <dbReference type="SAM" id="MobiDB-lite"/>
    </source>
</evidence>
<dbReference type="GO" id="GO:0006637">
    <property type="term" value="P:acyl-CoA metabolic process"/>
    <property type="evidence" value="ECO:0007669"/>
    <property type="project" value="TreeGrafter"/>
</dbReference>
<keyword evidence="2 3" id="KW-0378">Hydrolase</keyword>
<gene>
    <name evidence="6" type="ORF">QO001_005961</name>
</gene>
<dbReference type="InterPro" id="IPR029069">
    <property type="entry name" value="HotDog_dom_sf"/>
</dbReference>
<reference evidence="6" key="1">
    <citation type="submission" date="2023-07" db="EMBL/GenBank/DDBJ databases">
        <title>Genomic Encyclopedia of Type Strains, Phase IV (KMG-IV): sequencing the most valuable type-strain genomes for metagenomic binning, comparative biology and taxonomic classification.</title>
        <authorList>
            <person name="Goeker M."/>
        </authorList>
    </citation>
    <scope>NUCLEOTIDE SEQUENCE</scope>
    <source>
        <strain evidence="6">DSM 19569</strain>
    </source>
</reference>
<dbReference type="Pfam" id="PF03061">
    <property type="entry name" value="4HBT"/>
    <property type="match status" value="1"/>
</dbReference>
<organism evidence="6 7">
    <name type="scientific">Methylobacterium brachiatum</name>
    <dbReference type="NCBI Taxonomy" id="269660"/>
    <lineage>
        <taxon>Bacteria</taxon>
        <taxon>Pseudomonadati</taxon>
        <taxon>Pseudomonadota</taxon>
        <taxon>Alphaproteobacteria</taxon>
        <taxon>Hyphomicrobiales</taxon>
        <taxon>Methylobacteriaceae</taxon>
        <taxon>Methylobacterium</taxon>
    </lineage>
</organism>
<evidence type="ECO:0000256" key="2">
    <source>
        <dbReference type="ARBA" id="ARBA00022801"/>
    </source>
</evidence>
<dbReference type="InterPro" id="IPR040170">
    <property type="entry name" value="Cytosol_ACT"/>
</dbReference>
<dbReference type="PROSITE" id="PS51770">
    <property type="entry name" value="HOTDOG_ACOT"/>
    <property type="match status" value="1"/>
</dbReference>